<protein>
    <recommendedName>
        <fullName evidence="2">Ubiquitin-like domain-containing protein</fullName>
    </recommendedName>
</protein>
<gene>
    <name evidence="1" type="ORF">METZ01_LOCUS193757</name>
</gene>
<organism evidence="1">
    <name type="scientific">marine metagenome</name>
    <dbReference type="NCBI Taxonomy" id="408172"/>
    <lineage>
        <taxon>unclassified sequences</taxon>
        <taxon>metagenomes</taxon>
        <taxon>ecological metagenomes</taxon>
    </lineage>
</organism>
<sequence>MADMTVSIMLPNGEVKKVELPDDVSIRELLPELVTTLSVPVLGPDGRPMTYRIDSKALGRSLQEDDTLAAASVPADDSLILSPVVTAGCTRE</sequence>
<reference evidence="1" key="1">
    <citation type="submission" date="2018-05" db="EMBL/GenBank/DDBJ databases">
        <authorList>
            <person name="Lanie J.A."/>
            <person name="Ng W.-L."/>
            <person name="Kazmierczak K.M."/>
            <person name="Andrzejewski T.M."/>
            <person name="Davidsen T.M."/>
            <person name="Wayne K.J."/>
            <person name="Tettelin H."/>
            <person name="Glass J.I."/>
            <person name="Rusch D."/>
            <person name="Podicherti R."/>
            <person name="Tsui H.-C.T."/>
            <person name="Winkler M.E."/>
        </authorList>
    </citation>
    <scope>NUCLEOTIDE SEQUENCE</scope>
</reference>
<name>A0A382DTB3_9ZZZZ</name>
<evidence type="ECO:0000313" key="1">
    <source>
        <dbReference type="EMBL" id="SVB40903.1"/>
    </source>
</evidence>
<evidence type="ECO:0008006" key="2">
    <source>
        <dbReference type="Google" id="ProtNLM"/>
    </source>
</evidence>
<dbReference type="Pfam" id="PF08817">
    <property type="entry name" value="YukD"/>
    <property type="match status" value="1"/>
</dbReference>
<dbReference type="EMBL" id="UINC01040683">
    <property type="protein sequence ID" value="SVB40903.1"/>
    <property type="molecule type" value="Genomic_DNA"/>
</dbReference>
<dbReference type="InterPro" id="IPR024962">
    <property type="entry name" value="YukD-like"/>
</dbReference>
<proteinExistence type="predicted"/>
<accession>A0A382DTB3</accession>
<dbReference type="AlphaFoldDB" id="A0A382DTB3"/>